<evidence type="ECO:0000313" key="2">
    <source>
        <dbReference type="EMBL" id="HIY97444.1"/>
    </source>
</evidence>
<comment type="caution">
    <text evidence="2">The sequence shown here is derived from an EMBL/GenBank/DDBJ whole genome shotgun (WGS) entry which is preliminary data.</text>
</comment>
<dbReference type="EMBL" id="DXCQ01000066">
    <property type="protein sequence ID" value="HIY97444.1"/>
    <property type="molecule type" value="Genomic_DNA"/>
</dbReference>
<sequence>MREGSELGSMILAADYSYGAVHLVGFALVLAVAAVLAFVAASKRISDKAKDITIACVALFQLGFEVFWRILFLCQGSPFLSLWPYYPCNLAGILLPLALLFHNERWKECFYLFGFLGGIVTFVYPVGIFDHPYLTFGILKSILQHTGILFIPLFEYVRGTYRPRLENFGYVLLGIVIHIANSYGLSYVFGYEGDYMYVFSGLPFVIPGVPQYVTFSVFALAVLFLSNWAADPKGVSRILREHKAKKGAGGNSLGNNSLVG</sequence>
<feature type="transmembrane region" description="Helical" evidence="1">
    <location>
        <begin position="133"/>
        <end position="156"/>
    </location>
</feature>
<reference evidence="2" key="1">
    <citation type="journal article" date="2021" name="PeerJ">
        <title>Extensive microbial diversity within the chicken gut microbiome revealed by metagenomics and culture.</title>
        <authorList>
            <person name="Gilroy R."/>
            <person name="Ravi A."/>
            <person name="Getino M."/>
            <person name="Pursley I."/>
            <person name="Horton D.L."/>
            <person name="Alikhan N.F."/>
            <person name="Baker D."/>
            <person name="Gharbi K."/>
            <person name="Hall N."/>
            <person name="Watson M."/>
            <person name="Adriaenssens E.M."/>
            <person name="Foster-Nyarko E."/>
            <person name="Jarju S."/>
            <person name="Secka A."/>
            <person name="Antonio M."/>
            <person name="Oren A."/>
            <person name="Chaudhuri R.R."/>
            <person name="La Ragione R."/>
            <person name="Hildebrand F."/>
            <person name="Pallen M.J."/>
        </authorList>
    </citation>
    <scope>NUCLEOTIDE SEQUENCE</scope>
    <source>
        <strain evidence="2">1345</strain>
    </source>
</reference>
<feature type="transmembrane region" description="Helical" evidence="1">
    <location>
        <begin position="209"/>
        <end position="230"/>
    </location>
</feature>
<name>A0A9D1ZXA4_9FIRM</name>
<proteinExistence type="predicted"/>
<reference evidence="2" key="2">
    <citation type="submission" date="2021-04" db="EMBL/GenBank/DDBJ databases">
        <authorList>
            <person name="Gilroy R."/>
        </authorList>
    </citation>
    <scope>NUCLEOTIDE SEQUENCE</scope>
    <source>
        <strain evidence="2">1345</strain>
    </source>
</reference>
<gene>
    <name evidence="2" type="ORF">H9729_07130</name>
</gene>
<evidence type="ECO:0000313" key="3">
    <source>
        <dbReference type="Proteomes" id="UP000886750"/>
    </source>
</evidence>
<feature type="transmembrane region" description="Helical" evidence="1">
    <location>
        <begin position="20"/>
        <end position="40"/>
    </location>
</feature>
<keyword evidence="1" id="KW-0472">Membrane</keyword>
<dbReference type="Proteomes" id="UP000886750">
    <property type="component" value="Unassembled WGS sequence"/>
</dbReference>
<organism evidence="2 3">
    <name type="scientific">Candidatus Borkfalkia excrementigallinarum</name>
    <dbReference type="NCBI Taxonomy" id="2838506"/>
    <lineage>
        <taxon>Bacteria</taxon>
        <taxon>Bacillati</taxon>
        <taxon>Bacillota</taxon>
        <taxon>Clostridia</taxon>
        <taxon>Christensenellales</taxon>
        <taxon>Christensenellaceae</taxon>
        <taxon>Candidatus Borkfalkia</taxon>
    </lineage>
</organism>
<feature type="transmembrane region" description="Helical" evidence="1">
    <location>
        <begin position="168"/>
        <end position="189"/>
    </location>
</feature>
<dbReference type="Pfam" id="PF14808">
    <property type="entry name" value="TMEM164"/>
    <property type="match status" value="1"/>
</dbReference>
<evidence type="ECO:0000256" key="1">
    <source>
        <dbReference type="SAM" id="Phobius"/>
    </source>
</evidence>
<protein>
    <submittedName>
        <fullName evidence="2">YwaF family protein</fullName>
    </submittedName>
</protein>
<dbReference type="AlphaFoldDB" id="A0A9D1ZXA4"/>
<feature type="transmembrane region" description="Helical" evidence="1">
    <location>
        <begin position="83"/>
        <end position="102"/>
    </location>
</feature>
<keyword evidence="1" id="KW-1133">Transmembrane helix</keyword>
<keyword evidence="1" id="KW-0812">Transmembrane</keyword>
<accession>A0A9D1ZXA4</accession>
<feature type="transmembrane region" description="Helical" evidence="1">
    <location>
        <begin position="109"/>
        <end position="127"/>
    </location>
</feature>
<feature type="transmembrane region" description="Helical" evidence="1">
    <location>
        <begin position="52"/>
        <end position="71"/>
    </location>
</feature>